<dbReference type="AlphaFoldDB" id="D2VC87"/>
<dbReference type="EMBL" id="GG738862">
    <property type="protein sequence ID" value="EFC45706.1"/>
    <property type="molecule type" value="Genomic_DNA"/>
</dbReference>
<dbReference type="GeneID" id="8849196"/>
<feature type="transmembrane region" description="Helical" evidence="1">
    <location>
        <begin position="167"/>
        <end position="193"/>
    </location>
</feature>
<keyword evidence="1" id="KW-1133">Transmembrane helix</keyword>
<dbReference type="Proteomes" id="UP000006671">
    <property type="component" value="Unassembled WGS sequence"/>
</dbReference>
<reference evidence="2 3" key="1">
    <citation type="journal article" date="2010" name="Cell">
        <title>The genome of Naegleria gruberi illuminates early eukaryotic versatility.</title>
        <authorList>
            <person name="Fritz-Laylin L.K."/>
            <person name="Prochnik S.E."/>
            <person name="Ginger M.L."/>
            <person name="Dacks J.B."/>
            <person name="Carpenter M.L."/>
            <person name="Field M.C."/>
            <person name="Kuo A."/>
            <person name="Paredez A."/>
            <person name="Chapman J."/>
            <person name="Pham J."/>
            <person name="Shu S."/>
            <person name="Neupane R."/>
            <person name="Cipriano M."/>
            <person name="Mancuso J."/>
            <person name="Tu H."/>
            <person name="Salamov A."/>
            <person name="Lindquist E."/>
            <person name="Shapiro H."/>
            <person name="Lucas S."/>
            <person name="Grigoriev I.V."/>
            <person name="Cande W.Z."/>
            <person name="Fulton C."/>
            <person name="Rokhsar D.S."/>
            <person name="Dawson S.C."/>
        </authorList>
    </citation>
    <scope>NUCLEOTIDE SEQUENCE [LARGE SCALE GENOMIC DNA]</scope>
    <source>
        <strain evidence="2 3">NEG-M</strain>
    </source>
</reference>
<keyword evidence="3" id="KW-1185">Reference proteome</keyword>
<dbReference type="RefSeq" id="XP_002678450.1">
    <property type="nucleotide sequence ID" value="XM_002678404.1"/>
</dbReference>
<protein>
    <submittedName>
        <fullName evidence="2">Uncharacterized protein</fullName>
    </submittedName>
</protein>
<dbReference type="KEGG" id="ngr:NAEGRDRAFT_57776"/>
<evidence type="ECO:0000256" key="1">
    <source>
        <dbReference type="SAM" id="Phobius"/>
    </source>
</evidence>
<evidence type="ECO:0000313" key="2">
    <source>
        <dbReference type="EMBL" id="EFC45706.1"/>
    </source>
</evidence>
<evidence type="ECO:0000313" key="3">
    <source>
        <dbReference type="Proteomes" id="UP000006671"/>
    </source>
</evidence>
<proteinExistence type="predicted"/>
<accession>D2VC87</accession>
<name>D2VC87_NAEGR</name>
<gene>
    <name evidence="2" type="ORF">NAEGRDRAFT_57776</name>
</gene>
<keyword evidence="1" id="KW-0812">Transmembrane</keyword>
<organism evidence="3">
    <name type="scientific">Naegleria gruberi</name>
    <name type="common">Amoeba</name>
    <dbReference type="NCBI Taxonomy" id="5762"/>
    <lineage>
        <taxon>Eukaryota</taxon>
        <taxon>Discoba</taxon>
        <taxon>Heterolobosea</taxon>
        <taxon>Tetramitia</taxon>
        <taxon>Eutetramitia</taxon>
        <taxon>Vahlkampfiidae</taxon>
        <taxon>Naegleria</taxon>
    </lineage>
</organism>
<feature type="transmembrane region" description="Helical" evidence="1">
    <location>
        <begin position="199"/>
        <end position="220"/>
    </location>
</feature>
<sequence length="310" mass="33756">MGQTLAYPVMIQTILDGCNFLSTSFKQVDLKKTFLEYGEQCNALSIFVKEANKHISEFSPTLKERYKSLKVKLYEECMKLTNLNTTFRTTLNLMKKELEYFRVLAKTDETALLFTNKIASHETTFNEMAKSFEKYKDDLGTMGSECVDIAQQIDNEIPKEKFGKARAWTIVGIITGCVLVVGGVAAIIAGVISCFIAPALAPVLIGGGIAATGVGIGTIVPSGSTLSKINNLQNGTNHVAARVSETAKCLSDIIAQCKFLATSSASVSAENKWVALRATIDTLMILIKSSVKSSTQLDDSIKKLRDTILK</sequence>
<dbReference type="VEuPathDB" id="AmoebaDB:NAEGRDRAFT_57776"/>
<dbReference type="InParanoid" id="D2VC87"/>
<keyword evidence="1" id="KW-0472">Membrane</keyword>